<accession>A0A8X6XRC3</accession>
<feature type="region of interest" description="Disordered" evidence="1">
    <location>
        <begin position="124"/>
        <end position="229"/>
    </location>
</feature>
<sequence length="229" mass="24968">MALGQSGQGRFPEPKTPGEPKIKKEGKTRENRTQTPPKGKQQFDQKKTGGKRSPPKEDKSKKGAGENEKTPPKRRRRTQSPRKGGSQRRENSVSSGEEVRLPIGTWGPCRGVHDVGGRGFFAFNPLQKRGQTRPATPPLKPVETTVPGPPRVLNSGEPWERQMVPYGTRAAALSGRAQKPGPNPFPLARGMRGLQHTQSRGACWEGKLWVPPSGSKADNGATKGRRPPP</sequence>
<feature type="compositionally biased region" description="Basic and acidic residues" evidence="1">
    <location>
        <begin position="54"/>
        <end position="71"/>
    </location>
</feature>
<evidence type="ECO:0000256" key="1">
    <source>
        <dbReference type="SAM" id="MobiDB-lite"/>
    </source>
</evidence>
<keyword evidence="3" id="KW-1185">Reference proteome</keyword>
<comment type="caution">
    <text evidence="2">The sequence shown here is derived from an EMBL/GenBank/DDBJ whole genome shotgun (WGS) entry which is preliminary data.</text>
</comment>
<reference evidence="2" key="1">
    <citation type="submission" date="2020-08" db="EMBL/GenBank/DDBJ databases">
        <title>Multicomponent nature underlies the extraordinary mechanical properties of spider dragline silk.</title>
        <authorList>
            <person name="Kono N."/>
            <person name="Nakamura H."/>
            <person name="Mori M."/>
            <person name="Yoshida Y."/>
            <person name="Ohtoshi R."/>
            <person name="Malay A.D."/>
            <person name="Moran D.A.P."/>
            <person name="Tomita M."/>
            <person name="Numata K."/>
            <person name="Arakawa K."/>
        </authorList>
    </citation>
    <scope>NUCLEOTIDE SEQUENCE</scope>
</reference>
<dbReference type="AlphaFoldDB" id="A0A8X6XRC3"/>
<evidence type="ECO:0000313" key="3">
    <source>
        <dbReference type="Proteomes" id="UP000886998"/>
    </source>
</evidence>
<feature type="compositionally biased region" description="Basic and acidic residues" evidence="1">
    <location>
        <begin position="12"/>
        <end position="32"/>
    </location>
</feature>
<protein>
    <submittedName>
        <fullName evidence="2">Uncharacterized protein</fullName>
    </submittedName>
</protein>
<feature type="region of interest" description="Disordered" evidence="1">
    <location>
        <begin position="1"/>
        <end position="107"/>
    </location>
</feature>
<gene>
    <name evidence="2" type="ORF">TNIN_34081</name>
</gene>
<dbReference type="Proteomes" id="UP000886998">
    <property type="component" value="Unassembled WGS sequence"/>
</dbReference>
<dbReference type="EMBL" id="BMAV01012110">
    <property type="protein sequence ID" value="GFY58475.1"/>
    <property type="molecule type" value="Genomic_DNA"/>
</dbReference>
<proteinExistence type="predicted"/>
<organism evidence="2 3">
    <name type="scientific">Trichonephila inaurata madagascariensis</name>
    <dbReference type="NCBI Taxonomy" id="2747483"/>
    <lineage>
        <taxon>Eukaryota</taxon>
        <taxon>Metazoa</taxon>
        <taxon>Ecdysozoa</taxon>
        <taxon>Arthropoda</taxon>
        <taxon>Chelicerata</taxon>
        <taxon>Arachnida</taxon>
        <taxon>Araneae</taxon>
        <taxon>Araneomorphae</taxon>
        <taxon>Entelegynae</taxon>
        <taxon>Araneoidea</taxon>
        <taxon>Nephilidae</taxon>
        <taxon>Trichonephila</taxon>
        <taxon>Trichonephila inaurata</taxon>
    </lineage>
</organism>
<name>A0A8X6XRC3_9ARAC</name>
<evidence type="ECO:0000313" key="2">
    <source>
        <dbReference type="EMBL" id="GFY58475.1"/>
    </source>
</evidence>